<sequence>LDMAEVVGSIPIAPTKIVAGGSFAIRRQQSVHKDLGL</sequence>
<proteinExistence type="predicted"/>
<evidence type="ECO:0000313" key="1">
    <source>
        <dbReference type="EMBL" id="SVC04613.1"/>
    </source>
</evidence>
<feature type="non-terminal residue" evidence="1">
    <location>
        <position position="1"/>
    </location>
</feature>
<accession>A0A382J0K2</accession>
<protein>
    <submittedName>
        <fullName evidence="1">Uncharacterized protein</fullName>
    </submittedName>
</protein>
<organism evidence="1">
    <name type="scientific">marine metagenome</name>
    <dbReference type="NCBI Taxonomy" id="408172"/>
    <lineage>
        <taxon>unclassified sequences</taxon>
        <taxon>metagenomes</taxon>
        <taxon>ecological metagenomes</taxon>
    </lineage>
</organism>
<dbReference type="EMBL" id="UINC01070454">
    <property type="protein sequence ID" value="SVC04613.1"/>
    <property type="molecule type" value="Genomic_DNA"/>
</dbReference>
<gene>
    <name evidence="1" type="ORF">METZ01_LOCUS257467</name>
</gene>
<name>A0A382J0K2_9ZZZZ</name>
<reference evidence="1" key="1">
    <citation type="submission" date="2018-05" db="EMBL/GenBank/DDBJ databases">
        <authorList>
            <person name="Lanie J.A."/>
            <person name="Ng W.-L."/>
            <person name="Kazmierczak K.M."/>
            <person name="Andrzejewski T.M."/>
            <person name="Davidsen T.M."/>
            <person name="Wayne K.J."/>
            <person name="Tettelin H."/>
            <person name="Glass J.I."/>
            <person name="Rusch D."/>
            <person name="Podicherti R."/>
            <person name="Tsui H.-C.T."/>
            <person name="Winkler M.E."/>
        </authorList>
    </citation>
    <scope>NUCLEOTIDE SEQUENCE</scope>
</reference>
<dbReference type="AlphaFoldDB" id="A0A382J0K2"/>